<evidence type="ECO:0000313" key="2">
    <source>
        <dbReference type="Proteomes" id="UP001172680"/>
    </source>
</evidence>
<dbReference type="EMBL" id="JAPDRP010000001">
    <property type="protein sequence ID" value="KAJ9649528.1"/>
    <property type="molecule type" value="Genomic_DNA"/>
</dbReference>
<proteinExistence type="predicted"/>
<organism evidence="1 2">
    <name type="scientific">Coniosporium tulheliwenetii</name>
    <dbReference type="NCBI Taxonomy" id="3383036"/>
    <lineage>
        <taxon>Eukaryota</taxon>
        <taxon>Fungi</taxon>
        <taxon>Dikarya</taxon>
        <taxon>Ascomycota</taxon>
        <taxon>Pezizomycotina</taxon>
        <taxon>Dothideomycetes</taxon>
        <taxon>Dothideomycetes incertae sedis</taxon>
        <taxon>Coniosporium</taxon>
    </lineage>
</organism>
<evidence type="ECO:0000313" key="1">
    <source>
        <dbReference type="EMBL" id="KAJ9649528.1"/>
    </source>
</evidence>
<name>A0ACC2ZPI7_9PEZI</name>
<dbReference type="Proteomes" id="UP001172680">
    <property type="component" value="Unassembled WGS sequence"/>
</dbReference>
<reference evidence="1" key="1">
    <citation type="submission" date="2022-10" db="EMBL/GenBank/DDBJ databases">
        <title>Culturing micro-colonial fungi from biological soil crusts in the Mojave desert and describing Neophaeococcomyces mojavensis, and introducing the new genera and species Taxawa tesnikishii.</title>
        <authorList>
            <person name="Kurbessoian T."/>
            <person name="Stajich J.E."/>
        </authorList>
    </citation>
    <scope>NUCLEOTIDE SEQUENCE</scope>
    <source>
        <strain evidence="1">JES_115</strain>
    </source>
</reference>
<keyword evidence="2" id="KW-1185">Reference proteome</keyword>
<protein>
    <submittedName>
        <fullName evidence="1">Uncharacterized protein</fullName>
    </submittedName>
</protein>
<gene>
    <name evidence="1" type="ORF">H2199_000304</name>
</gene>
<sequence length="137" mass="15381">MTSAILQGYRRYYIDADVVDKVGPTVYAGDENDSVKGMVLFGLGPLEKPNESRFQAEAWQIKPVEIELSDGTTRTVEASVKVYNLERSSLRALNRKWSPVEILGNDRYKQIVGRVAAEERDLEVQYYVANGSGKFGM</sequence>
<accession>A0ACC2ZPI7</accession>
<comment type="caution">
    <text evidence="1">The sequence shown here is derived from an EMBL/GenBank/DDBJ whole genome shotgun (WGS) entry which is preliminary data.</text>
</comment>